<dbReference type="Proteomes" id="UP000607559">
    <property type="component" value="Unassembled WGS sequence"/>
</dbReference>
<name>A0A8J2UH92_9BACT</name>
<keyword evidence="3" id="KW-0732">Signal</keyword>
<proteinExistence type="predicted"/>
<evidence type="ECO:0008006" key="6">
    <source>
        <dbReference type="Google" id="ProtNLM"/>
    </source>
</evidence>
<sequence>MKRSLGFIMFVLGLNLIVHAQAPDTTGQPQKKPSPAKQAAHQLQILQQQLNLSEDQVQQLQVILINRDVALDSIRNNPSSDARTDNRSRRDINRDADQKINALLTDQQKPLYQQWKQQQREKAQEKAMEKRLQATQPQPGS</sequence>
<comment type="caution">
    <text evidence="4">The sequence shown here is derived from an EMBL/GenBank/DDBJ whole genome shotgun (WGS) entry which is preliminary data.</text>
</comment>
<evidence type="ECO:0000256" key="3">
    <source>
        <dbReference type="SAM" id="SignalP"/>
    </source>
</evidence>
<keyword evidence="5" id="KW-1185">Reference proteome</keyword>
<dbReference type="RefSeq" id="WP_188936356.1">
    <property type="nucleotide sequence ID" value="NZ_BMJC01000005.1"/>
</dbReference>
<reference evidence="4" key="2">
    <citation type="submission" date="2020-09" db="EMBL/GenBank/DDBJ databases">
        <authorList>
            <person name="Sun Q."/>
            <person name="Zhou Y."/>
        </authorList>
    </citation>
    <scope>NUCLEOTIDE SEQUENCE</scope>
    <source>
        <strain evidence="4">CGMCC 1.15448</strain>
    </source>
</reference>
<dbReference type="AlphaFoldDB" id="A0A8J2UH92"/>
<feature type="signal peptide" evidence="3">
    <location>
        <begin position="1"/>
        <end position="20"/>
    </location>
</feature>
<evidence type="ECO:0000256" key="1">
    <source>
        <dbReference type="SAM" id="Coils"/>
    </source>
</evidence>
<reference evidence="4" key="1">
    <citation type="journal article" date="2014" name="Int. J. Syst. Evol. Microbiol.">
        <title>Complete genome sequence of Corynebacterium casei LMG S-19264T (=DSM 44701T), isolated from a smear-ripened cheese.</title>
        <authorList>
            <consortium name="US DOE Joint Genome Institute (JGI-PGF)"/>
            <person name="Walter F."/>
            <person name="Albersmeier A."/>
            <person name="Kalinowski J."/>
            <person name="Ruckert C."/>
        </authorList>
    </citation>
    <scope>NUCLEOTIDE SEQUENCE</scope>
    <source>
        <strain evidence="4">CGMCC 1.15448</strain>
    </source>
</reference>
<evidence type="ECO:0000313" key="4">
    <source>
        <dbReference type="EMBL" id="GGB17445.1"/>
    </source>
</evidence>
<feature type="coiled-coil region" evidence="1">
    <location>
        <begin position="36"/>
        <end position="63"/>
    </location>
</feature>
<feature type="chain" id="PRO_5035164985" description="LTXXQ motif family protein" evidence="3">
    <location>
        <begin position="21"/>
        <end position="141"/>
    </location>
</feature>
<dbReference type="EMBL" id="BMJC01000005">
    <property type="protein sequence ID" value="GGB17445.1"/>
    <property type="molecule type" value="Genomic_DNA"/>
</dbReference>
<feature type="compositionally biased region" description="Low complexity" evidence="2">
    <location>
        <begin position="107"/>
        <end position="117"/>
    </location>
</feature>
<feature type="region of interest" description="Disordered" evidence="2">
    <location>
        <begin position="73"/>
        <end position="141"/>
    </location>
</feature>
<protein>
    <recommendedName>
        <fullName evidence="6">LTXXQ motif family protein</fullName>
    </recommendedName>
</protein>
<evidence type="ECO:0000256" key="2">
    <source>
        <dbReference type="SAM" id="MobiDB-lite"/>
    </source>
</evidence>
<keyword evidence="1" id="KW-0175">Coiled coil</keyword>
<organism evidence="4 5">
    <name type="scientific">Puia dinghuensis</name>
    <dbReference type="NCBI Taxonomy" id="1792502"/>
    <lineage>
        <taxon>Bacteria</taxon>
        <taxon>Pseudomonadati</taxon>
        <taxon>Bacteroidota</taxon>
        <taxon>Chitinophagia</taxon>
        <taxon>Chitinophagales</taxon>
        <taxon>Chitinophagaceae</taxon>
        <taxon>Puia</taxon>
    </lineage>
</organism>
<feature type="compositionally biased region" description="Basic and acidic residues" evidence="2">
    <location>
        <begin position="82"/>
        <end position="98"/>
    </location>
</feature>
<accession>A0A8J2UH92</accession>
<evidence type="ECO:0000313" key="5">
    <source>
        <dbReference type="Proteomes" id="UP000607559"/>
    </source>
</evidence>
<gene>
    <name evidence="4" type="ORF">GCM10011511_46540</name>
</gene>
<feature type="compositionally biased region" description="Basic and acidic residues" evidence="2">
    <location>
        <begin position="118"/>
        <end position="132"/>
    </location>
</feature>